<dbReference type="GO" id="GO:0032259">
    <property type="term" value="P:methylation"/>
    <property type="evidence" value="ECO:0007669"/>
    <property type="project" value="UniProtKB-KW"/>
</dbReference>
<dbReference type="Gene3D" id="3.40.50.150">
    <property type="entry name" value="Vaccinia Virus protein VP39"/>
    <property type="match status" value="1"/>
</dbReference>
<evidence type="ECO:0000256" key="1">
    <source>
        <dbReference type="ARBA" id="ARBA00022603"/>
    </source>
</evidence>
<dbReference type="InterPro" id="IPR041698">
    <property type="entry name" value="Methyltransf_25"/>
</dbReference>
<keyword evidence="4" id="KW-0547">Nucleotide-binding</keyword>
<evidence type="ECO:0000259" key="3">
    <source>
        <dbReference type="Pfam" id="PF13649"/>
    </source>
</evidence>
<dbReference type="Proteomes" id="UP001206983">
    <property type="component" value="Unassembled WGS sequence"/>
</dbReference>
<dbReference type="SUPFAM" id="SSF53335">
    <property type="entry name" value="S-adenosyl-L-methionine-dependent methyltransferases"/>
    <property type="match status" value="1"/>
</dbReference>
<accession>A0AAE3H8T5</accession>
<dbReference type="PANTHER" id="PTHR43861">
    <property type="entry name" value="TRANS-ACONITATE 2-METHYLTRANSFERASE-RELATED"/>
    <property type="match status" value="1"/>
</dbReference>
<dbReference type="PANTHER" id="PTHR43861:SF1">
    <property type="entry name" value="TRANS-ACONITATE 2-METHYLTRANSFERASE"/>
    <property type="match status" value="1"/>
</dbReference>
<dbReference type="GO" id="GO:0005524">
    <property type="term" value="F:ATP binding"/>
    <property type="evidence" value="ECO:0007669"/>
    <property type="project" value="UniProtKB-KW"/>
</dbReference>
<dbReference type="CDD" id="cd02440">
    <property type="entry name" value="AdoMet_MTases"/>
    <property type="match status" value="1"/>
</dbReference>
<keyword evidence="1" id="KW-0489">Methyltransferase</keyword>
<keyword evidence="2" id="KW-0808">Transferase</keyword>
<dbReference type="GO" id="GO:0008168">
    <property type="term" value="F:methyltransferase activity"/>
    <property type="evidence" value="ECO:0007669"/>
    <property type="project" value="UniProtKB-KW"/>
</dbReference>
<dbReference type="Pfam" id="PF13649">
    <property type="entry name" value="Methyltransf_25"/>
    <property type="match status" value="1"/>
</dbReference>
<sequence>MMRELPEWYYDEFIQVGTDYTDKEEILHYDQKMQKIRNIGSEAETMLRLIGLQQEDRVLEIGCGTGEFSIELSRHCKQVVALDVSEGMLEFAREKAKSKNRNNIHFTKGSFLTLEPDDGPFDAVVTQLALHHLPDFWKLIALQHVGSMLRTGGRFFLKDVVFSSEIHDFDPFISKLLQSIPEQVKDEMTREYILHIKEEFSTFDWVIEGLIKKAGFRIEEAFYENGFLATYLCIK</sequence>
<dbReference type="RefSeq" id="WP_256621309.1">
    <property type="nucleotide sequence ID" value="NZ_JTEO01000001.1"/>
</dbReference>
<keyword evidence="4" id="KW-0067">ATP-binding</keyword>
<reference evidence="4 5" key="1">
    <citation type="journal article" date="2011" name="Appl. Environ. Microbiol.">
        <title>Methanogenic archaea isolated from Taiwan's Chelungpu fault.</title>
        <authorList>
            <person name="Wu S.Y."/>
            <person name="Lai M.C."/>
        </authorList>
    </citation>
    <scope>NUCLEOTIDE SEQUENCE [LARGE SCALE GENOMIC DNA]</scope>
    <source>
        <strain evidence="4 5">St545Mb</strain>
    </source>
</reference>
<proteinExistence type="predicted"/>
<evidence type="ECO:0000256" key="2">
    <source>
        <dbReference type="ARBA" id="ARBA00022679"/>
    </source>
</evidence>
<name>A0AAE3H8T5_9EURY</name>
<dbReference type="AlphaFoldDB" id="A0AAE3H8T5"/>
<protein>
    <submittedName>
        <fullName evidence="4">Ribose ABC transporter ATP-binding protein</fullName>
    </submittedName>
</protein>
<dbReference type="EMBL" id="JTEO01000001">
    <property type="protein sequence ID" value="MCQ6961679.1"/>
    <property type="molecule type" value="Genomic_DNA"/>
</dbReference>
<keyword evidence="5" id="KW-1185">Reference proteome</keyword>
<comment type="caution">
    <text evidence="4">The sequence shown here is derived from an EMBL/GenBank/DDBJ whole genome shotgun (WGS) entry which is preliminary data.</text>
</comment>
<evidence type="ECO:0000313" key="5">
    <source>
        <dbReference type="Proteomes" id="UP001206983"/>
    </source>
</evidence>
<evidence type="ECO:0000313" key="4">
    <source>
        <dbReference type="EMBL" id="MCQ6961679.1"/>
    </source>
</evidence>
<gene>
    <name evidence="4" type="ORF">PV02_00320</name>
</gene>
<feature type="domain" description="Methyltransferase" evidence="3">
    <location>
        <begin position="58"/>
        <end position="153"/>
    </location>
</feature>
<organism evidence="4 5">
    <name type="scientific">Methanolobus chelungpuianus</name>
    <dbReference type="NCBI Taxonomy" id="502115"/>
    <lineage>
        <taxon>Archaea</taxon>
        <taxon>Methanobacteriati</taxon>
        <taxon>Methanobacteriota</taxon>
        <taxon>Stenosarchaea group</taxon>
        <taxon>Methanomicrobia</taxon>
        <taxon>Methanosarcinales</taxon>
        <taxon>Methanosarcinaceae</taxon>
        <taxon>Methanolobus</taxon>
    </lineage>
</organism>
<dbReference type="InterPro" id="IPR029063">
    <property type="entry name" value="SAM-dependent_MTases_sf"/>
</dbReference>